<name>A0A2N7FKB9_VIBSP</name>
<dbReference type="EMBL" id="MCWU01000009">
    <property type="protein sequence ID" value="PMJ69757.1"/>
    <property type="molecule type" value="Genomic_DNA"/>
</dbReference>
<evidence type="ECO:0000256" key="2">
    <source>
        <dbReference type="ARBA" id="ARBA00022840"/>
    </source>
</evidence>
<dbReference type="Proteomes" id="UP000235330">
    <property type="component" value="Unassembled WGS sequence"/>
</dbReference>
<dbReference type="OrthoDB" id="9804019at2"/>
<dbReference type="Pfam" id="PF25601">
    <property type="entry name" value="AAA_lid_14"/>
    <property type="match status" value="1"/>
</dbReference>
<dbReference type="RefSeq" id="WP_076673840.1">
    <property type="nucleotide sequence ID" value="NZ_CAWMVP010000002.1"/>
</dbReference>
<dbReference type="CDD" id="cd00009">
    <property type="entry name" value="AAA"/>
    <property type="match status" value="1"/>
</dbReference>
<dbReference type="InterPro" id="IPR025944">
    <property type="entry name" value="Sigma_54_int_dom_CS"/>
</dbReference>
<dbReference type="PANTHER" id="PTHR32071">
    <property type="entry name" value="TRANSCRIPTIONAL REGULATORY PROTEIN"/>
    <property type="match status" value="1"/>
</dbReference>
<dbReference type="SMART" id="SM00382">
    <property type="entry name" value="AAA"/>
    <property type="match status" value="1"/>
</dbReference>
<dbReference type="SUPFAM" id="SSF52172">
    <property type="entry name" value="CheY-like"/>
    <property type="match status" value="1"/>
</dbReference>
<protein>
    <submittedName>
        <fullName evidence="6">Sigma-54-dependent Fis family transcriptional regulator</fullName>
    </submittedName>
</protein>
<dbReference type="InterPro" id="IPR002197">
    <property type="entry name" value="HTH_Fis"/>
</dbReference>
<dbReference type="Gene3D" id="1.10.10.60">
    <property type="entry name" value="Homeodomain-like"/>
    <property type="match status" value="1"/>
</dbReference>
<evidence type="ECO:0000256" key="1">
    <source>
        <dbReference type="ARBA" id="ARBA00022741"/>
    </source>
</evidence>
<organism evidence="6 7">
    <name type="scientific">Vibrio splendidus</name>
    <dbReference type="NCBI Taxonomy" id="29497"/>
    <lineage>
        <taxon>Bacteria</taxon>
        <taxon>Pseudomonadati</taxon>
        <taxon>Pseudomonadota</taxon>
        <taxon>Gammaproteobacteria</taxon>
        <taxon>Vibrionales</taxon>
        <taxon>Vibrionaceae</taxon>
        <taxon>Vibrio</taxon>
    </lineage>
</organism>
<keyword evidence="3" id="KW-0805">Transcription regulation</keyword>
<dbReference type="GO" id="GO:0043565">
    <property type="term" value="F:sequence-specific DNA binding"/>
    <property type="evidence" value="ECO:0007669"/>
    <property type="project" value="InterPro"/>
</dbReference>
<dbReference type="SUPFAM" id="SSF46689">
    <property type="entry name" value="Homeodomain-like"/>
    <property type="match status" value="1"/>
</dbReference>
<comment type="caution">
    <text evidence="6">The sequence shown here is derived from an EMBL/GenBank/DDBJ whole genome shotgun (WGS) entry which is preliminary data.</text>
</comment>
<dbReference type="Gene3D" id="3.40.50.300">
    <property type="entry name" value="P-loop containing nucleotide triphosphate hydrolases"/>
    <property type="match status" value="1"/>
</dbReference>
<keyword evidence="4" id="KW-0804">Transcription</keyword>
<evidence type="ECO:0000313" key="7">
    <source>
        <dbReference type="Proteomes" id="UP000235330"/>
    </source>
</evidence>
<dbReference type="PROSITE" id="PS00688">
    <property type="entry name" value="SIGMA54_INTERACT_3"/>
    <property type="match status" value="1"/>
</dbReference>
<feature type="domain" description="Sigma-54 factor interaction" evidence="5">
    <location>
        <begin position="146"/>
        <end position="368"/>
    </location>
</feature>
<reference evidence="7" key="1">
    <citation type="submission" date="2016-07" db="EMBL/GenBank/DDBJ databases">
        <title>Nontailed viruses are major unrecognized killers of bacteria in the ocean.</title>
        <authorList>
            <person name="Kauffman K."/>
            <person name="Hussain F."/>
            <person name="Yang J."/>
            <person name="Arevalo P."/>
            <person name="Brown J."/>
            <person name="Cutler M."/>
            <person name="Kelly L."/>
            <person name="Polz M.F."/>
        </authorList>
    </citation>
    <scope>NUCLEOTIDE SEQUENCE [LARGE SCALE GENOMIC DNA]</scope>
    <source>
        <strain evidence="7">10N.261.55.E11</strain>
    </source>
</reference>
<dbReference type="GO" id="GO:0006355">
    <property type="term" value="P:regulation of DNA-templated transcription"/>
    <property type="evidence" value="ECO:0007669"/>
    <property type="project" value="InterPro"/>
</dbReference>
<dbReference type="InterPro" id="IPR045343">
    <property type="entry name" value="VpsR"/>
</dbReference>
<keyword evidence="2" id="KW-0067">ATP-binding</keyword>
<dbReference type="Pfam" id="PF20161">
    <property type="entry name" value="VpsR"/>
    <property type="match status" value="1"/>
</dbReference>
<dbReference type="Gene3D" id="1.10.8.60">
    <property type="match status" value="1"/>
</dbReference>
<dbReference type="InterPro" id="IPR002078">
    <property type="entry name" value="Sigma_54_int"/>
</dbReference>
<dbReference type="PROSITE" id="PS00675">
    <property type="entry name" value="SIGMA54_INTERACT_1"/>
    <property type="match status" value="1"/>
</dbReference>
<accession>A0A2N7FKB9</accession>
<dbReference type="InterPro" id="IPR009057">
    <property type="entry name" value="Homeodomain-like_sf"/>
</dbReference>
<dbReference type="PROSITE" id="PS50045">
    <property type="entry name" value="SIGMA54_INTERACT_4"/>
    <property type="match status" value="1"/>
</dbReference>
<dbReference type="PANTHER" id="PTHR32071:SF120">
    <property type="entry name" value="TRANSCRIPTIONAL REGULATOR-RELATED"/>
    <property type="match status" value="1"/>
</dbReference>
<evidence type="ECO:0000259" key="5">
    <source>
        <dbReference type="PROSITE" id="PS50045"/>
    </source>
</evidence>
<gene>
    <name evidence="6" type="ORF">BCU17_12770</name>
</gene>
<dbReference type="GO" id="GO:0005524">
    <property type="term" value="F:ATP binding"/>
    <property type="evidence" value="ECO:0007669"/>
    <property type="project" value="UniProtKB-KW"/>
</dbReference>
<dbReference type="Pfam" id="PF02954">
    <property type="entry name" value="HTH_8"/>
    <property type="match status" value="1"/>
</dbReference>
<dbReference type="InterPro" id="IPR003593">
    <property type="entry name" value="AAA+_ATPase"/>
</dbReference>
<dbReference type="AlphaFoldDB" id="A0A2N7FKB9"/>
<dbReference type="InterPro" id="IPR027417">
    <property type="entry name" value="P-loop_NTPase"/>
</dbReference>
<dbReference type="SUPFAM" id="SSF52540">
    <property type="entry name" value="P-loop containing nucleoside triphosphate hydrolases"/>
    <property type="match status" value="1"/>
</dbReference>
<dbReference type="InterPro" id="IPR011006">
    <property type="entry name" value="CheY-like_superfamily"/>
</dbReference>
<dbReference type="Pfam" id="PF00158">
    <property type="entry name" value="Sigma54_activat"/>
    <property type="match status" value="1"/>
</dbReference>
<sequence>MGTQFKMDSLPGSLIVVGGAYEPWLSVLEQVGWQCTQCADLRKADALIADIGPCIGIVDLSHDEFSLNGIANLVSNNKQVRWLAFIRESQLSSDTICQFIVNFCIDFFTAPIPDAQLLSTIGHQLGMLKLEQKVWPNYGINNNMGLLGDSVAVKRLRDQVKRIGPTDVSILIYGESGSGKETVARSIHQNSSRAQKPFLTVNCRALSEMRIEAEVFGISAQPVTAPCMLEEADGGTILLNDVLAMPRNQQLNLLRFLQEGKIETADGPKPVDVRILAANSSDIEKALIEGDFNEELYHYINVLRIHVPSLKERVSDISVLANHFLREYSKEFNAQAKSFSDDAIRSMNRYHWPGNVRELMNQIKRVVLMSDAVIIEDQQLDLPKQNDERRSLKSIRERSERDALLIVLESYGGQVSLAAKELGVSRATMYRLLNKHSLISEGVV</sequence>
<dbReference type="InterPro" id="IPR058031">
    <property type="entry name" value="AAA_lid_NorR"/>
</dbReference>
<evidence type="ECO:0000256" key="3">
    <source>
        <dbReference type="ARBA" id="ARBA00023015"/>
    </source>
</evidence>
<evidence type="ECO:0000256" key="4">
    <source>
        <dbReference type="ARBA" id="ARBA00023163"/>
    </source>
</evidence>
<dbReference type="InterPro" id="IPR025662">
    <property type="entry name" value="Sigma_54_int_dom_ATP-bd_1"/>
</dbReference>
<proteinExistence type="predicted"/>
<keyword evidence="1" id="KW-0547">Nucleotide-binding</keyword>
<evidence type="ECO:0000313" key="6">
    <source>
        <dbReference type="EMBL" id="PMJ69757.1"/>
    </source>
</evidence>